<keyword evidence="7 9" id="KW-0408">Iron</keyword>
<keyword evidence="5" id="KW-0574">Periplasm</keyword>
<dbReference type="STRING" id="983917.RGE_21190"/>
<protein>
    <submittedName>
        <fullName evidence="12">Cytochrome c4</fullName>
    </submittedName>
</protein>
<dbReference type="EMBL" id="AP012320">
    <property type="protein sequence ID" value="BAL95460.1"/>
    <property type="molecule type" value="Genomic_DNA"/>
</dbReference>
<dbReference type="Proteomes" id="UP000007883">
    <property type="component" value="Chromosome"/>
</dbReference>
<dbReference type="PATRIC" id="fig|983917.3.peg.2048"/>
<dbReference type="GO" id="GO:0005506">
    <property type="term" value="F:iron ion binding"/>
    <property type="evidence" value="ECO:0007669"/>
    <property type="project" value="InterPro"/>
</dbReference>
<name>I0HR23_RUBGI</name>
<dbReference type="GO" id="GO:0009055">
    <property type="term" value="F:electron transfer activity"/>
    <property type="evidence" value="ECO:0007669"/>
    <property type="project" value="InterPro"/>
</dbReference>
<organism evidence="12 13">
    <name type="scientific">Rubrivivax gelatinosus (strain NBRC 100245 / IL144)</name>
    <dbReference type="NCBI Taxonomy" id="983917"/>
    <lineage>
        <taxon>Bacteria</taxon>
        <taxon>Pseudomonadati</taxon>
        <taxon>Pseudomonadota</taxon>
        <taxon>Betaproteobacteria</taxon>
        <taxon>Burkholderiales</taxon>
        <taxon>Sphaerotilaceae</taxon>
        <taxon>Rubrivivax</taxon>
    </lineage>
</organism>
<dbReference type="KEGG" id="rge:RGE_21190"/>
<evidence type="ECO:0000313" key="13">
    <source>
        <dbReference type="Proteomes" id="UP000007883"/>
    </source>
</evidence>
<dbReference type="InterPro" id="IPR036909">
    <property type="entry name" value="Cyt_c-like_dom_sf"/>
</dbReference>
<dbReference type="PANTHER" id="PTHR33751:SF9">
    <property type="entry name" value="CYTOCHROME C4"/>
    <property type="match status" value="1"/>
</dbReference>
<dbReference type="PANTHER" id="PTHR33751">
    <property type="entry name" value="CBB3-TYPE CYTOCHROME C OXIDASE SUBUNIT FIXP"/>
    <property type="match status" value="1"/>
</dbReference>
<evidence type="ECO:0000256" key="5">
    <source>
        <dbReference type="ARBA" id="ARBA00022764"/>
    </source>
</evidence>
<sequence>MKLRRIDRLAPLALVWASTASLAAPPDTGSAERDERVQALGRHADATRGQAAYEVCQGCHLPNALGRADGSYPRLAGQHASVLVKQMLDIRAGRRFNPKMRPFIDEALVSTQDVVDIAAYLAALPSPPTNGRGAGTELVQGRRVYEAQCTSCHGADGSGDAARFYPRLNGQHYEYLLRELVYIRDGVRGNADPKMVETIRGFSFSELAALADYVSRLPSAP</sequence>
<dbReference type="InterPro" id="IPR024167">
    <property type="entry name" value="Cytochrome_c4-like"/>
</dbReference>
<reference evidence="12 13" key="1">
    <citation type="journal article" date="2012" name="J. Bacteriol.">
        <title>Complete genome sequence of phototrophic betaproteobacterium Rubrivivax gelatinosus IL144.</title>
        <authorList>
            <person name="Nagashima S."/>
            <person name="Kamimura A."/>
            <person name="Shimizu T."/>
            <person name="Nakamura-isaki S."/>
            <person name="Aono E."/>
            <person name="Sakamoto K."/>
            <person name="Ichikawa N."/>
            <person name="Nakazawa H."/>
            <person name="Sekine M."/>
            <person name="Yamazaki S."/>
            <person name="Fujita N."/>
            <person name="Shimada K."/>
            <person name="Hanada S."/>
            <person name="Nagashima K.V.P."/>
        </authorList>
    </citation>
    <scope>NUCLEOTIDE SEQUENCE [LARGE SCALE GENOMIC DNA]</scope>
    <source>
        <strain evidence="13">NBRC 100245 / IL144</strain>
    </source>
</reference>
<dbReference type="GO" id="GO:0020037">
    <property type="term" value="F:heme binding"/>
    <property type="evidence" value="ECO:0007669"/>
    <property type="project" value="InterPro"/>
</dbReference>
<comment type="PTM">
    <text evidence="8">Binds 2 heme c groups covalently per subunit.</text>
</comment>
<dbReference type="Pfam" id="PF00034">
    <property type="entry name" value="Cytochrom_C"/>
    <property type="match status" value="2"/>
</dbReference>
<dbReference type="PIRSF" id="PIRSF000005">
    <property type="entry name" value="Cytochrome_c4"/>
    <property type="match status" value="1"/>
</dbReference>
<feature type="binding site" description="covalent" evidence="8">
    <location>
        <position position="152"/>
    </location>
    <ligand>
        <name>heme c</name>
        <dbReference type="ChEBI" id="CHEBI:61717"/>
        <label>2</label>
    </ligand>
</feature>
<evidence type="ECO:0000313" key="12">
    <source>
        <dbReference type="EMBL" id="BAL95460.1"/>
    </source>
</evidence>
<keyword evidence="13" id="KW-1185">Reference proteome</keyword>
<feature type="binding site" description="axial binding residue" evidence="9">
    <location>
        <position position="153"/>
    </location>
    <ligand>
        <name>heme c</name>
        <dbReference type="ChEBI" id="CHEBI:61717"/>
        <label>2</label>
    </ligand>
    <ligandPart>
        <name>Fe</name>
        <dbReference type="ChEBI" id="CHEBI:18248"/>
    </ligandPart>
</feature>
<feature type="domain" description="Cytochrome c" evidence="11">
    <location>
        <begin position="136"/>
        <end position="218"/>
    </location>
</feature>
<feature type="domain" description="Cytochrome c" evidence="11">
    <location>
        <begin position="44"/>
        <end position="125"/>
    </location>
</feature>
<keyword evidence="6" id="KW-0249">Electron transport</keyword>
<feature type="binding site" description="axial binding residue" evidence="9">
    <location>
        <position position="100"/>
    </location>
    <ligand>
        <name>heme c</name>
        <dbReference type="ChEBI" id="CHEBI:61717"/>
        <label>1</label>
    </ligand>
    <ligandPart>
        <name>Fe</name>
        <dbReference type="ChEBI" id="CHEBI:18248"/>
    </ligandPart>
</feature>
<dbReference type="SUPFAM" id="SSF46626">
    <property type="entry name" value="Cytochrome c"/>
    <property type="match status" value="2"/>
</dbReference>
<evidence type="ECO:0000259" key="11">
    <source>
        <dbReference type="PROSITE" id="PS51007"/>
    </source>
</evidence>
<dbReference type="PROSITE" id="PS51007">
    <property type="entry name" value="CYTC"/>
    <property type="match status" value="2"/>
</dbReference>
<feature type="binding site" description="axial binding residue" evidence="9">
    <location>
        <position position="60"/>
    </location>
    <ligand>
        <name>heme c</name>
        <dbReference type="ChEBI" id="CHEBI:61717"/>
        <label>1</label>
    </ligand>
    <ligandPart>
        <name>Fe</name>
        <dbReference type="ChEBI" id="CHEBI:18248"/>
    </ligandPart>
</feature>
<evidence type="ECO:0000256" key="4">
    <source>
        <dbReference type="ARBA" id="ARBA00022723"/>
    </source>
</evidence>
<evidence type="ECO:0000256" key="3">
    <source>
        <dbReference type="ARBA" id="ARBA00022617"/>
    </source>
</evidence>
<dbReference type="GO" id="GO:0042597">
    <property type="term" value="C:periplasmic space"/>
    <property type="evidence" value="ECO:0007669"/>
    <property type="project" value="UniProtKB-SubCell"/>
</dbReference>
<evidence type="ECO:0000256" key="6">
    <source>
        <dbReference type="ARBA" id="ARBA00022982"/>
    </source>
</evidence>
<evidence type="ECO:0000256" key="7">
    <source>
        <dbReference type="ARBA" id="ARBA00023004"/>
    </source>
</evidence>
<evidence type="ECO:0000256" key="9">
    <source>
        <dbReference type="PIRSR" id="PIRSR000005-2"/>
    </source>
</evidence>
<evidence type="ECO:0000256" key="2">
    <source>
        <dbReference type="ARBA" id="ARBA00022448"/>
    </source>
</evidence>
<dbReference type="Gene3D" id="1.10.760.10">
    <property type="entry name" value="Cytochrome c-like domain"/>
    <property type="match status" value="2"/>
</dbReference>
<keyword evidence="10" id="KW-0732">Signal</keyword>
<feature type="chain" id="PRO_5003628380" evidence="10">
    <location>
        <begin position="24"/>
        <end position="221"/>
    </location>
</feature>
<keyword evidence="4 9" id="KW-0479">Metal-binding</keyword>
<evidence type="ECO:0000256" key="8">
    <source>
        <dbReference type="PIRSR" id="PIRSR000005-1"/>
    </source>
</evidence>
<dbReference type="RefSeq" id="WP_014428323.1">
    <property type="nucleotide sequence ID" value="NC_017075.1"/>
</dbReference>
<dbReference type="HOGENOM" id="CLU_076280_1_0_4"/>
<dbReference type="AlphaFoldDB" id="I0HR23"/>
<evidence type="ECO:0000256" key="1">
    <source>
        <dbReference type="ARBA" id="ARBA00004418"/>
    </source>
</evidence>
<feature type="signal peptide" evidence="10">
    <location>
        <begin position="1"/>
        <end position="23"/>
    </location>
</feature>
<comment type="subcellular location">
    <subcellularLocation>
        <location evidence="1">Periplasm</location>
    </subcellularLocation>
</comment>
<keyword evidence="2" id="KW-0813">Transport</keyword>
<proteinExistence type="predicted"/>
<dbReference type="eggNOG" id="COG2863">
    <property type="taxonomic scope" value="Bacteria"/>
</dbReference>
<feature type="binding site" description="covalent" evidence="8">
    <location>
        <position position="56"/>
    </location>
    <ligand>
        <name>heme c</name>
        <dbReference type="ChEBI" id="CHEBI:61717"/>
        <label>1</label>
    </ligand>
</feature>
<accession>I0HR23</accession>
<dbReference type="InterPro" id="IPR050597">
    <property type="entry name" value="Cytochrome_c_Oxidase_Subunit"/>
</dbReference>
<feature type="binding site" description="covalent" evidence="8">
    <location>
        <position position="59"/>
    </location>
    <ligand>
        <name>heme c</name>
        <dbReference type="ChEBI" id="CHEBI:61717"/>
        <label>1</label>
    </ligand>
</feature>
<keyword evidence="3 8" id="KW-0349">Heme</keyword>
<evidence type="ECO:0000256" key="10">
    <source>
        <dbReference type="SAM" id="SignalP"/>
    </source>
</evidence>
<gene>
    <name evidence="12" type="ordered locus">RGE_21190</name>
</gene>
<dbReference type="InterPro" id="IPR009056">
    <property type="entry name" value="Cyt_c-like_dom"/>
</dbReference>
<feature type="binding site" description="covalent" evidence="8">
    <location>
        <position position="149"/>
    </location>
    <ligand>
        <name>heme c</name>
        <dbReference type="ChEBI" id="CHEBI:61717"/>
        <label>2</label>
    </ligand>
</feature>